<feature type="compositionally biased region" description="Basic and acidic residues" evidence="1">
    <location>
        <begin position="190"/>
        <end position="208"/>
    </location>
</feature>
<reference evidence="2 3" key="1">
    <citation type="submission" date="2024-05" db="EMBL/GenBank/DDBJ databases">
        <title>Genome sequencing and assembly of Indian major carp, Cirrhinus mrigala (Hamilton, 1822).</title>
        <authorList>
            <person name="Mohindra V."/>
            <person name="Chowdhury L.M."/>
            <person name="Lal K."/>
            <person name="Jena J.K."/>
        </authorList>
    </citation>
    <scope>NUCLEOTIDE SEQUENCE [LARGE SCALE GENOMIC DNA]</scope>
    <source>
        <strain evidence="2">CM1030</strain>
        <tissue evidence="2">Blood</tissue>
    </source>
</reference>
<evidence type="ECO:0000313" key="3">
    <source>
        <dbReference type="Proteomes" id="UP001529510"/>
    </source>
</evidence>
<feature type="compositionally biased region" description="Polar residues" evidence="1">
    <location>
        <begin position="163"/>
        <end position="183"/>
    </location>
</feature>
<evidence type="ECO:0000313" key="2">
    <source>
        <dbReference type="EMBL" id="KAL0200614.1"/>
    </source>
</evidence>
<sequence length="338" mass="36134">MLSTEQSHASNKAEQSRTDALGSQSQDAASGEEKSIEEGTGTQQKRKKKKRKNREEMYDLLDSLGSPDSEETPSESSNHGCPSPPSRDEEIWESEFQERGGGRIKAKKSKSRMKLPEEWSAPPTVMDIDFSSPNLGDSKPPSSASIDQGSAQPSLTPEPPHLTDTQACRPQPTGQASTESTANPVGDSTLKIDRDMFDKNKSTKDDINKSNLELPGIDLTDPNQKSTLTLSPTQSVMFLDSVLQEQTPDASPPSQSTPVKTPIPHTTAPEAAPDLTTGSLSVGTDVPACQSAPAVSHSSPTIPPSTAVSLKPEAAPFIPSQTEQKESPLAQPPLLEGW</sequence>
<dbReference type="EMBL" id="JAMKFB020000002">
    <property type="protein sequence ID" value="KAL0200614.1"/>
    <property type="molecule type" value="Genomic_DNA"/>
</dbReference>
<comment type="caution">
    <text evidence="2">The sequence shown here is derived from an EMBL/GenBank/DDBJ whole genome shotgun (WGS) entry which is preliminary data.</text>
</comment>
<name>A0ABD0RQ15_CIRMR</name>
<feature type="compositionally biased region" description="Polar residues" evidence="1">
    <location>
        <begin position="131"/>
        <end position="155"/>
    </location>
</feature>
<proteinExistence type="predicted"/>
<feature type="compositionally biased region" description="Polar residues" evidence="1">
    <location>
        <begin position="243"/>
        <end position="259"/>
    </location>
</feature>
<organism evidence="2 3">
    <name type="scientific">Cirrhinus mrigala</name>
    <name type="common">Mrigala</name>
    <dbReference type="NCBI Taxonomy" id="683832"/>
    <lineage>
        <taxon>Eukaryota</taxon>
        <taxon>Metazoa</taxon>
        <taxon>Chordata</taxon>
        <taxon>Craniata</taxon>
        <taxon>Vertebrata</taxon>
        <taxon>Euteleostomi</taxon>
        <taxon>Actinopterygii</taxon>
        <taxon>Neopterygii</taxon>
        <taxon>Teleostei</taxon>
        <taxon>Ostariophysi</taxon>
        <taxon>Cypriniformes</taxon>
        <taxon>Cyprinidae</taxon>
        <taxon>Labeoninae</taxon>
        <taxon>Labeonini</taxon>
        <taxon>Cirrhinus</taxon>
    </lineage>
</organism>
<evidence type="ECO:0000256" key="1">
    <source>
        <dbReference type="SAM" id="MobiDB-lite"/>
    </source>
</evidence>
<feature type="compositionally biased region" description="Polar residues" evidence="1">
    <location>
        <begin position="296"/>
        <end position="308"/>
    </location>
</feature>
<feature type="compositionally biased region" description="Basic residues" evidence="1">
    <location>
        <begin position="102"/>
        <end position="113"/>
    </location>
</feature>
<feature type="region of interest" description="Disordered" evidence="1">
    <location>
        <begin position="1"/>
        <end position="338"/>
    </location>
</feature>
<protein>
    <submittedName>
        <fullName evidence="2">Uncharacterized protein</fullName>
    </submittedName>
</protein>
<dbReference type="AlphaFoldDB" id="A0ABD0RQ15"/>
<dbReference type="Proteomes" id="UP001529510">
    <property type="component" value="Unassembled WGS sequence"/>
</dbReference>
<accession>A0ABD0RQ15</accession>
<feature type="compositionally biased region" description="Polar residues" evidence="1">
    <location>
        <begin position="1"/>
        <end position="13"/>
    </location>
</feature>
<gene>
    <name evidence="2" type="ORF">M9458_003801</name>
</gene>
<keyword evidence="3" id="KW-1185">Reference proteome</keyword>
<feature type="compositionally biased region" description="Polar residues" evidence="1">
    <location>
        <begin position="221"/>
        <end position="236"/>
    </location>
</feature>